<dbReference type="RefSeq" id="WP_256216645.1">
    <property type="nucleotide sequence ID" value="NZ_RJAI01000012.1"/>
</dbReference>
<dbReference type="EMBL" id="KY270855">
    <property type="protein sequence ID" value="ARO46417.1"/>
    <property type="molecule type" value="Genomic_DNA"/>
</dbReference>
<reference evidence="2" key="1">
    <citation type="submission" date="2016-11" db="EMBL/GenBank/DDBJ databases">
        <title>The novel Pseudomonas putida plasmid p12969-2 harbors an In127-carrying multidrug-resistant region.</title>
        <authorList>
            <person name="Xu Y."/>
            <person name="Niu Y."/>
            <person name="Sun F."/>
            <person name="Yang Y."/>
            <person name="Luo W."/>
            <person name="Wang Z."/>
        </authorList>
    </citation>
    <scope>NUCLEOTIDE SEQUENCE</scope>
    <source>
        <strain evidence="2">12969</strain>
        <plasmid evidence="2">p12969-2</plasmid>
    </source>
</reference>
<organism evidence="2">
    <name type="scientific">Pseudomonas putida</name>
    <name type="common">Arthrobacter siderocapsulatus</name>
    <dbReference type="NCBI Taxonomy" id="303"/>
    <lineage>
        <taxon>Bacteria</taxon>
        <taxon>Pseudomonadati</taxon>
        <taxon>Pseudomonadota</taxon>
        <taxon>Gammaproteobacteria</taxon>
        <taxon>Pseudomonadales</taxon>
        <taxon>Pseudomonadaceae</taxon>
        <taxon>Pseudomonas</taxon>
    </lineage>
</organism>
<feature type="compositionally biased region" description="Polar residues" evidence="1">
    <location>
        <begin position="36"/>
        <end position="45"/>
    </location>
</feature>
<evidence type="ECO:0000313" key="2">
    <source>
        <dbReference type="EMBL" id="ARO46417.1"/>
    </source>
</evidence>
<feature type="region of interest" description="Disordered" evidence="1">
    <location>
        <begin position="24"/>
        <end position="51"/>
    </location>
</feature>
<dbReference type="AlphaFoldDB" id="A0A1W6QY76"/>
<evidence type="ECO:0008006" key="3">
    <source>
        <dbReference type="Google" id="ProtNLM"/>
    </source>
</evidence>
<sequence length="258" mass="27802">MNLKMTAAACVVMGLLTGCNDKEPSAPASAPVPTPKQGQSEQTQPVEPAKPAQVIDTSVPLNQYQDLARNNGQPLTYLVLAKAPGATTEDKMGYLSPDYLATNDSFKRKDIEAAQWPAFEASLKTYAANDYYSLPISGFGVSSALSMQNISVGPYDFSTQSFPLTSYGQYCWANPVRNAQGMNLQVKPSAFPCSLEVKDPAQARVIEEARAKGSIDLRGTLYLYIPEADGNTAVGQVVRGSIDLVNQQTNQVMANFTM</sequence>
<dbReference type="PROSITE" id="PS51257">
    <property type="entry name" value="PROKAR_LIPOPROTEIN"/>
    <property type="match status" value="1"/>
</dbReference>
<protein>
    <recommendedName>
        <fullName evidence="3">Lipoprotein</fullName>
    </recommendedName>
</protein>
<geneLocation type="plasmid" evidence="2">
    <name>p12969-2</name>
</geneLocation>
<proteinExistence type="predicted"/>
<evidence type="ECO:0000256" key="1">
    <source>
        <dbReference type="SAM" id="MobiDB-lite"/>
    </source>
</evidence>
<keyword evidence="2" id="KW-0614">Plasmid</keyword>
<name>A0A1W6QY76_PSEPU</name>
<accession>A0A1W6QY76</accession>